<evidence type="ECO:0000259" key="6">
    <source>
        <dbReference type="Pfam" id="PF04932"/>
    </source>
</evidence>
<keyword evidence="7" id="KW-0436">Ligase</keyword>
<evidence type="ECO:0000313" key="7">
    <source>
        <dbReference type="EMBL" id="SEH91048.1"/>
    </source>
</evidence>
<gene>
    <name evidence="7" type="ORF">SAMN04489835_5567</name>
</gene>
<feature type="transmembrane region" description="Helical" evidence="5">
    <location>
        <begin position="136"/>
        <end position="156"/>
    </location>
</feature>
<evidence type="ECO:0000256" key="3">
    <source>
        <dbReference type="ARBA" id="ARBA00022989"/>
    </source>
</evidence>
<dbReference type="GO" id="GO:0016020">
    <property type="term" value="C:membrane"/>
    <property type="evidence" value="ECO:0007669"/>
    <property type="project" value="UniProtKB-SubCell"/>
</dbReference>
<dbReference type="Pfam" id="PF04932">
    <property type="entry name" value="Wzy_C"/>
    <property type="match status" value="1"/>
</dbReference>
<feature type="transmembrane region" description="Helical" evidence="5">
    <location>
        <begin position="12"/>
        <end position="30"/>
    </location>
</feature>
<feature type="transmembrane region" description="Helical" evidence="5">
    <location>
        <begin position="229"/>
        <end position="254"/>
    </location>
</feature>
<feature type="transmembrane region" description="Helical" evidence="5">
    <location>
        <begin position="57"/>
        <end position="74"/>
    </location>
</feature>
<comment type="subcellular location">
    <subcellularLocation>
        <location evidence="1">Membrane</location>
        <topology evidence="1">Multi-pass membrane protein</topology>
    </subcellularLocation>
</comment>
<feature type="transmembrane region" description="Helical" evidence="5">
    <location>
        <begin position="205"/>
        <end position="223"/>
    </location>
</feature>
<dbReference type="AlphaFoldDB" id="A0A1H6LX82"/>
<evidence type="ECO:0000256" key="5">
    <source>
        <dbReference type="SAM" id="Phobius"/>
    </source>
</evidence>
<dbReference type="PANTHER" id="PTHR37422">
    <property type="entry name" value="TEICHURONIC ACID BIOSYNTHESIS PROTEIN TUAE"/>
    <property type="match status" value="1"/>
</dbReference>
<name>A0A1H6LX82_MYCRU</name>
<feature type="domain" description="O-antigen ligase-related" evidence="6">
    <location>
        <begin position="230"/>
        <end position="361"/>
    </location>
</feature>
<keyword evidence="4 5" id="KW-0472">Membrane</keyword>
<keyword evidence="2 5" id="KW-0812">Transmembrane</keyword>
<dbReference type="EMBL" id="LT629971">
    <property type="protein sequence ID" value="SEH91048.1"/>
    <property type="molecule type" value="Genomic_DNA"/>
</dbReference>
<proteinExistence type="predicted"/>
<evidence type="ECO:0000256" key="4">
    <source>
        <dbReference type="ARBA" id="ARBA00023136"/>
    </source>
</evidence>
<evidence type="ECO:0000256" key="1">
    <source>
        <dbReference type="ARBA" id="ARBA00004141"/>
    </source>
</evidence>
<keyword evidence="8" id="KW-1185">Reference proteome</keyword>
<feature type="transmembrane region" description="Helical" evidence="5">
    <location>
        <begin position="405"/>
        <end position="423"/>
    </location>
</feature>
<dbReference type="Proteomes" id="UP000182915">
    <property type="component" value="Chromosome I"/>
</dbReference>
<accession>A0A1H6LX82</accession>
<sequence length="447" mass="48922">MAWLAVSMGRLALLAVMGVIAAVIAIYVGLRHPLWLFWALAFTTGALPFGQFPGVNLPFYLPLAFGVVLAVYLHPRMARGMHPLEVATWALIVFSVISMLVTSISITSIIMIVRWALVTLVAVALMRLDNEDLAKFGRIFVYGSVLNALFGLYIVALDRDQSAFRYLRIFGYAPEYTAPRFAYSEGGAVALIRLGGTSVDPNGEGIALAAALAVSFIVLRGWTRIWLTGILGLALLLTLSRASIFSVVVGFLLVLVFHKMRTRDRVLSLAGLSAVVVAAALTPSIRERFVSAFSSDDRGATDRIDSLREFPHTMSGNWWFGLGWDRPEYTDGNLAFVLNHVSNAPLFTIYRGGIFTGIVFVTIAVMGCVYGYRAIRSNSMPAAIFGGIFIGFCVVALQLDHPVAGSPPAQLKFAIFVAFLVYLDRERSKAPRHDVDLEREKDLVPAH</sequence>
<dbReference type="InterPro" id="IPR051533">
    <property type="entry name" value="WaaL-like"/>
</dbReference>
<dbReference type="PANTHER" id="PTHR37422:SF13">
    <property type="entry name" value="LIPOPOLYSACCHARIDE BIOSYNTHESIS PROTEIN PA4999-RELATED"/>
    <property type="match status" value="1"/>
</dbReference>
<evidence type="ECO:0000256" key="2">
    <source>
        <dbReference type="ARBA" id="ARBA00022692"/>
    </source>
</evidence>
<dbReference type="GO" id="GO:0016874">
    <property type="term" value="F:ligase activity"/>
    <property type="evidence" value="ECO:0007669"/>
    <property type="project" value="UniProtKB-KW"/>
</dbReference>
<organism evidence="7 8">
    <name type="scientific">Mycolicibacterium rutilum</name>
    <name type="common">Mycobacterium rutilum</name>
    <dbReference type="NCBI Taxonomy" id="370526"/>
    <lineage>
        <taxon>Bacteria</taxon>
        <taxon>Bacillati</taxon>
        <taxon>Actinomycetota</taxon>
        <taxon>Actinomycetes</taxon>
        <taxon>Mycobacteriales</taxon>
        <taxon>Mycobacteriaceae</taxon>
        <taxon>Mycolicibacterium</taxon>
    </lineage>
</organism>
<evidence type="ECO:0000313" key="8">
    <source>
        <dbReference type="Proteomes" id="UP000182915"/>
    </source>
</evidence>
<dbReference type="InterPro" id="IPR007016">
    <property type="entry name" value="O-antigen_ligase-rel_domated"/>
</dbReference>
<protein>
    <submittedName>
        <fullName evidence="7">O-antigen ligase like membrane protein</fullName>
    </submittedName>
</protein>
<feature type="transmembrane region" description="Helical" evidence="5">
    <location>
        <begin position="86"/>
        <end position="116"/>
    </location>
</feature>
<feature type="transmembrane region" description="Helical" evidence="5">
    <location>
        <begin position="349"/>
        <end position="370"/>
    </location>
</feature>
<keyword evidence="3 5" id="KW-1133">Transmembrane helix</keyword>
<feature type="transmembrane region" description="Helical" evidence="5">
    <location>
        <begin position="382"/>
        <end position="399"/>
    </location>
</feature>
<feature type="transmembrane region" description="Helical" evidence="5">
    <location>
        <begin position="266"/>
        <end position="285"/>
    </location>
</feature>
<reference evidence="8" key="1">
    <citation type="submission" date="2016-10" db="EMBL/GenBank/DDBJ databases">
        <authorList>
            <person name="Varghese N."/>
            <person name="Submissions S."/>
        </authorList>
    </citation>
    <scope>NUCLEOTIDE SEQUENCE [LARGE SCALE GENOMIC DNA]</scope>
    <source>
        <strain evidence="8">DSM 45405</strain>
    </source>
</reference>
<dbReference type="STRING" id="370526.SAMN04489835_5567"/>